<evidence type="ECO:0000313" key="9">
    <source>
        <dbReference type="Proteomes" id="UP000000673"/>
    </source>
</evidence>
<gene>
    <name evidence="7" type="ORF">AND_000564</name>
</gene>
<accession>W5JVX3</accession>
<evidence type="ECO:0000313" key="8">
    <source>
        <dbReference type="EnsemblMetazoa" id="ADAC000564-PA"/>
    </source>
</evidence>
<comment type="pathway">
    <text evidence="3">Phospholipid metabolism; phosphatidylethanolamine biosynthesis; phosphatidylethanolamine from ethanolamine: step 1/3.</text>
</comment>
<keyword evidence="7" id="KW-0418">Kinase</keyword>
<dbReference type="VEuPathDB" id="VectorBase:ADAC000564"/>
<dbReference type="GO" id="GO:0005737">
    <property type="term" value="C:cytoplasm"/>
    <property type="evidence" value="ECO:0007669"/>
    <property type="project" value="TreeGrafter"/>
</dbReference>
<dbReference type="SUPFAM" id="SSF56112">
    <property type="entry name" value="Protein kinase-like (PK-like)"/>
    <property type="match status" value="1"/>
</dbReference>
<dbReference type="PANTHER" id="PTHR22603">
    <property type="entry name" value="CHOLINE/ETHANOALAMINE KINASE"/>
    <property type="match status" value="1"/>
</dbReference>
<proteinExistence type="inferred from homology"/>
<comment type="similarity">
    <text evidence="4">Belongs to the choline/ethanolamine kinase family.</text>
</comment>
<dbReference type="OMA" id="FALIPKY"/>
<name>W5JVX3_ANODA</name>
<dbReference type="CDD" id="cd05157">
    <property type="entry name" value="ETNK_euk"/>
    <property type="match status" value="1"/>
</dbReference>
<keyword evidence="2" id="KW-1208">Phospholipid metabolism</keyword>
<dbReference type="EMBL" id="ADMH02000145">
    <property type="protein sequence ID" value="ETN67618.1"/>
    <property type="molecule type" value="Genomic_DNA"/>
</dbReference>
<feature type="compositionally biased region" description="Low complexity" evidence="6">
    <location>
        <begin position="75"/>
        <end position="91"/>
    </location>
</feature>
<dbReference type="STRING" id="43151.W5JVX3"/>
<dbReference type="AlphaFoldDB" id="W5JVX3"/>
<dbReference type="InterPro" id="IPR011009">
    <property type="entry name" value="Kinase-like_dom_sf"/>
</dbReference>
<dbReference type="GO" id="GO:0004305">
    <property type="term" value="F:ethanolamine kinase activity"/>
    <property type="evidence" value="ECO:0007669"/>
    <property type="project" value="UniProtKB-EC"/>
</dbReference>
<dbReference type="HOGENOM" id="CLU_012712_1_0_1"/>
<reference evidence="7" key="2">
    <citation type="submission" date="2010-05" db="EMBL/GenBank/DDBJ databases">
        <authorList>
            <person name="Almeida L.G."/>
            <person name="Nicolas M.F."/>
            <person name="Souza R.C."/>
            <person name="Vasconcelos A.T.R."/>
        </authorList>
    </citation>
    <scope>NUCLEOTIDE SEQUENCE</scope>
</reference>
<dbReference type="FunCoup" id="W5JVX3">
    <property type="interactions" value="1634"/>
</dbReference>
<dbReference type="PANTHER" id="PTHR22603:SF66">
    <property type="entry name" value="ETHANOLAMINE KINASE"/>
    <property type="match status" value="1"/>
</dbReference>
<dbReference type="Pfam" id="PF01633">
    <property type="entry name" value="Choline_kinase"/>
    <property type="match status" value="1"/>
</dbReference>
<dbReference type="eggNOG" id="KOG4720">
    <property type="taxonomic scope" value="Eukaryota"/>
</dbReference>
<keyword evidence="9" id="KW-1185">Reference proteome</keyword>
<keyword evidence="1" id="KW-0444">Lipid biosynthesis</keyword>
<evidence type="ECO:0000256" key="2">
    <source>
        <dbReference type="ARBA" id="ARBA00023264"/>
    </source>
</evidence>
<dbReference type="Gene3D" id="3.30.200.20">
    <property type="entry name" value="Phosphorylase Kinase, domain 1"/>
    <property type="match status" value="1"/>
</dbReference>
<reference evidence="8" key="4">
    <citation type="submission" date="2015-06" db="UniProtKB">
        <authorList>
            <consortium name="EnsemblMetazoa"/>
        </authorList>
    </citation>
    <scope>IDENTIFICATION</scope>
</reference>
<keyword evidence="1" id="KW-0594">Phospholipid biosynthesis</keyword>
<feature type="region of interest" description="Disordered" evidence="6">
    <location>
        <begin position="70"/>
        <end position="91"/>
    </location>
</feature>
<dbReference type="EC" id="2.7.1.82" evidence="5"/>
<evidence type="ECO:0000256" key="6">
    <source>
        <dbReference type="SAM" id="MobiDB-lite"/>
    </source>
</evidence>
<evidence type="ECO:0000256" key="3">
    <source>
        <dbReference type="ARBA" id="ARBA00037883"/>
    </source>
</evidence>
<dbReference type="GO" id="GO:0006646">
    <property type="term" value="P:phosphatidylethanolamine biosynthetic process"/>
    <property type="evidence" value="ECO:0007669"/>
    <property type="project" value="TreeGrafter"/>
</dbReference>
<keyword evidence="1" id="KW-0443">Lipid metabolism</keyword>
<evidence type="ECO:0000256" key="4">
    <source>
        <dbReference type="ARBA" id="ARBA00038211"/>
    </source>
</evidence>
<dbReference type="Proteomes" id="UP000000673">
    <property type="component" value="Unassembled WGS sequence"/>
</dbReference>
<dbReference type="Gene3D" id="3.90.1200.10">
    <property type="match status" value="1"/>
</dbReference>
<sequence>MNSGKMADAVPHLSLTVEEHSVIEGALEILQIIRPNWQSSDIRCKFFTDGITNKLVGCFYEPSQNNIVDTPSTQSIISSDGSNGSNGSTGSLSDAKLDNNVVLVRVYGHKTDLLIDRGKEIENILLLHKYGLAPALYATFENGMAYAYEAGVTLTPDTCKDDDIWPLVACRMAQMHKKVPTGKVQFERPVLQGKVYQFLELVPERFTDPIINDRVWQTFPCPSDLRLEFDILYARLQDIPSPVVFCHNDLLLGNVIYDKDHEKVSFIDYEYAGVNHQAFDIGNHFAEFAGIDEIDYERYPSREFQLRWLTEYLLEYHGYDKYLPGKVEDEAEYLYVQVNQYALAAHFMWAVWALVQAEHSAIDFDYVRFAEARFLEYRRNMEIFFELQLPDWYPE</sequence>
<evidence type="ECO:0000313" key="7">
    <source>
        <dbReference type="EMBL" id="ETN67618.1"/>
    </source>
</evidence>
<evidence type="ECO:0000256" key="5">
    <source>
        <dbReference type="ARBA" id="ARBA00038874"/>
    </source>
</evidence>
<reference evidence="7 9" key="1">
    <citation type="journal article" date="2010" name="BMC Genomics">
        <title>Combination of measures distinguishes pre-miRNAs from other stem-loops in the genome of the newly sequenced Anopheles darlingi.</title>
        <authorList>
            <person name="Mendes N.D."/>
            <person name="Freitas A.T."/>
            <person name="Vasconcelos A.T."/>
            <person name="Sagot M.F."/>
        </authorList>
    </citation>
    <scope>NUCLEOTIDE SEQUENCE</scope>
</reference>
<dbReference type="EnsemblMetazoa" id="ADAC000564-RA">
    <property type="protein sequence ID" value="ADAC000564-PA"/>
    <property type="gene ID" value="ADAC000564"/>
</dbReference>
<organism evidence="7">
    <name type="scientific">Anopheles darlingi</name>
    <name type="common">Mosquito</name>
    <dbReference type="NCBI Taxonomy" id="43151"/>
    <lineage>
        <taxon>Eukaryota</taxon>
        <taxon>Metazoa</taxon>
        <taxon>Ecdysozoa</taxon>
        <taxon>Arthropoda</taxon>
        <taxon>Hexapoda</taxon>
        <taxon>Insecta</taxon>
        <taxon>Pterygota</taxon>
        <taxon>Neoptera</taxon>
        <taxon>Endopterygota</taxon>
        <taxon>Diptera</taxon>
        <taxon>Nematocera</taxon>
        <taxon>Culicoidea</taxon>
        <taxon>Culicidae</taxon>
        <taxon>Anophelinae</taxon>
        <taxon>Anopheles</taxon>
    </lineage>
</organism>
<dbReference type="VEuPathDB" id="VectorBase:ADAR2_002281"/>
<reference evidence="7" key="3">
    <citation type="journal article" date="2013" name="Nucleic Acids Res.">
        <title>The genome of Anopheles darlingi, the main neotropical malaria vector.</title>
        <authorList>
            <person name="Marinotti O."/>
            <person name="Cerqueira G.C."/>
            <person name="de Almeida L.G."/>
            <person name="Ferro M.I."/>
            <person name="Loreto E.L."/>
            <person name="Zaha A."/>
            <person name="Teixeira S.M."/>
            <person name="Wespiser A.R."/>
            <person name="Almeida E Silva A."/>
            <person name="Schlindwein A.D."/>
            <person name="Pacheco A.C."/>
            <person name="Silva A.L."/>
            <person name="Graveley B.R."/>
            <person name="Walenz B.P."/>
            <person name="Lima Bde A."/>
            <person name="Ribeiro C.A."/>
            <person name="Nunes-Silva C.G."/>
            <person name="de Carvalho C.R."/>
            <person name="Soares C.M."/>
            <person name="de Menezes C.B."/>
            <person name="Matiolli C."/>
            <person name="Caffrey D."/>
            <person name="Araujo D.A."/>
            <person name="de Oliveira D.M."/>
            <person name="Golenbock D."/>
            <person name="Grisard E.C."/>
            <person name="Fantinatti-Garboggini F."/>
            <person name="de Carvalho F.M."/>
            <person name="Barcellos F.G."/>
            <person name="Prosdocimi F."/>
            <person name="May G."/>
            <person name="Azevedo Junior G.M."/>
            <person name="Guimaraes G.M."/>
            <person name="Goldman G.H."/>
            <person name="Padilha I.Q."/>
            <person name="Batista Jda S."/>
            <person name="Ferro J.A."/>
            <person name="Ribeiro J.M."/>
            <person name="Fietto J.L."/>
            <person name="Dabbas K.M."/>
            <person name="Cerdeira L."/>
            <person name="Agnez-Lima L.F."/>
            <person name="Brocchi M."/>
            <person name="de Carvalho M.O."/>
            <person name="Teixeira Mde M."/>
            <person name="Diniz Maia Mde M."/>
            <person name="Goldman M.H."/>
            <person name="Cruz Schneider M.P."/>
            <person name="Felipe M.S."/>
            <person name="Hungria M."/>
            <person name="Nicolas M.F."/>
            <person name="Pereira M."/>
            <person name="Montes M.A."/>
            <person name="Cantao M.E."/>
            <person name="Vincentz M."/>
            <person name="Rafael M.S."/>
            <person name="Silverman N."/>
            <person name="Stoco P.H."/>
            <person name="Souza R.C."/>
            <person name="Vicentini R."/>
            <person name="Gazzinelli R.T."/>
            <person name="Neves Rde O."/>
            <person name="Silva R."/>
            <person name="Astolfi-Filho S."/>
            <person name="Maciel T.E."/>
            <person name="Urmenyi T.P."/>
            <person name="Tadei W.P."/>
            <person name="Camargo E.P."/>
            <person name="de Vasconcelos A.T."/>
        </authorList>
    </citation>
    <scope>NUCLEOTIDE SEQUENCE</scope>
</reference>
<keyword evidence="7" id="KW-0808">Transferase</keyword>
<protein>
    <recommendedName>
        <fullName evidence="5">ethanolamine kinase</fullName>
        <ecNumber evidence="5">2.7.1.82</ecNumber>
    </recommendedName>
</protein>
<evidence type="ECO:0000256" key="1">
    <source>
        <dbReference type="ARBA" id="ARBA00023209"/>
    </source>
</evidence>